<dbReference type="RefSeq" id="XP_035674970.1">
    <property type="nucleotide sequence ID" value="XM_035819077.1"/>
</dbReference>
<sequence length="298" mass="33406">MLSFELHLQLDFNDIQLFQEHSDKRSPTFQILSLFELDYGHLPQVQQLHALRKVLSEPPMGRPDASQLVEKVISQHFVDTAAPPTTEHHQQQPCNPVTPNTMARLTDGRYYSPYAAPCAVHPNVHSTITQLTNLDSSIPCIQHGTANCDNVPEEAAMLKQQGAVRKQTYRQDSNITSTAASFKIPTGKNSRMYTDHFENISQIEGMQNHVHDSASTRTQVAKFDDDQMILEEVRIGSSNAVELPSSEDALNWTDDKKLTDKHDAVDNDLGEKGLTKSMTSMYHSHAKENVSLLNETDV</sequence>
<evidence type="ECO:0000313" key="2">
    <source>
        <dbReference type="RefSeq" id="XP_035674970.1"/>
    </source>
</evidence>
<keyword evidence="1" id="KW-1185">Reference proteome</keyword>
<dbReference type="GeneID" id="118414817"/>
<accession>A0A9J7L3J9</accession>
<reference evidence="2" key="2">
    <citation type="submission" date="2025-08" db="UniProtKB">
        <authorList>
            <consortium name="RefSeq"/>
        </authorList>
    </citation>
    <scope>IDENTIFICATION</scope>
    <source>
        <strain evidence="2">S238N-H82</strain>
        <tissue evidence="2">Testes</tissue>
    </source>
</reference>
<reference evidence="1" key="1">
    <citation type="journal article" date="2020" name="Nat. Ecol. Evol.">
        <title>Deeply conserved synteny resolves early events in vertebrate evolution.</title>
        <authorList>
            <person name="Simakov O."/>
            <person name="Marletaz F."/>
            <person name="Yue J.X."/>
            <person name="O'Connell B."/>
            <person name="Jenkins J."/>
            <person name="Brandt A."/>
            <person name="Calef R."/>
            <person name="Tung C.H."/>
            <person name="Huang T.K."/>
            <person name="Schmutz J."/>
            <person name="Satoh N."/>
            <person name="Yu J.K."/>
            <person name="Putnam N.H."/>
            <person name="Green R.E."/>
            <person name="Rokhsar D.S."/>
        </authorList>
    </citation>
    <scope>NUCLEOTIDE SEQUENCE [LARGE SCALE GENOMIC DNA]</scope>
    <source>
        <strain evidence="1">S238N-H82</strain>
    </source>
</reference>
<name>A0A9J7L3J9_BRAFL</name>
<dbReference type="KEGG" id="bfo:118414817"/>
<evidence type="ECO:0000313" key="1">
    <source>
        <dbReference type="Proteomes" id="UP000001554"/>
    </source>
</evidence>
<protein>
    <submittedName>
        <fullName evidence="2">Uncharacterized protein LOC118414817</fullName>
    </submittedName>
</protein>
<organism evidence="1 2">
    <name type="scientific">Branchiostoma floridae</name>
    <name type="common">Florida lancelet</name>
    <name type="synonym">Amphioxus</name>
    <dbReference type="NCBI Taxonomy" id="7739"/>
    <lineage>
        <taxon>Eukaryota</taxon>
        <taxon>Metazoa</taxon>
        <taxon>Chordata</taxon>
        <taxon>Cephalochordata</taxon>
        <taxon>Leptocardii</taxon>
        <taxon>Amphioxiformes</taxon>
        <taxon>Branchiostomatidae</taxon>
        <taxon>Branchiostoma</taxon>
    </lineage>
</organism>
<dbReference type="Proteomes" id="UP000001554">
    <property type="component" value="Chromosome 4"/>
</dbReference>
<dbReference type="AlphaFoldDB" id="A0A9J7L3J9"/>
<gene>
    <name evidence="2" type="primary">LOC118414817</name>
</gene>
<proteinExistence type="predicted"/>